<organism evidence="1 2">
    <name type="scientific">Phytophthora fragariae</name>
    <dbReference type="NCBI Taxonomy" id="53985"/>
    <lineage>
        <taxon>Eukaryota</taxon>
        <taxon>Sar</taxon>
        <taxon>Stramenopiles</taxon>
        <taxon>Oomycota</taxon>
        <taxon>Peronosporomycetes</taxon>
        <taxon>Peronosporales</taxon>
        <taxon>Peronosporaceae</taxon>
        <taxon>Phytophthora</taxon>
    </lineage>
</organism>
<evidence type="ECO:0000313" key="2">
    <source>
        <dbReference type="Proteomes" id="UP000441208"/>
    </source>
</evidence>
<gene>
    <name evidence="1" type="ORF">PF007_g9410</name>
</gene>
<accession>A0A6A3SJ23</accession>
<sequence>MKPVGNAMLHRRAQEESIAQVRHDVEEKSIAQIHRQVPVSVAQVYAFSRVGSVFRRLLIDYPSDEESEQEELEPALTLAWNSTDLSTAAPSKACVAMGYKRATKSCSQWTPKRGSAPSLQQRRLKLGLSSGNISGKLFMSIRNLWWYDALRKLFL</sequence>
<dbReference type="AlphaFoldDB" id="A0A6A3SJ23"/>
<evidence type="ECO:0000313" key="1">
    <source>
        <dbReference type="EMBL" id="KAE9117143.1"/>
    </source>
</evidence>
<comment type="caution">
    <text evidence="1">The sequence shown here is derived from an EMBL/GenBank/DDBJ whole genome shotgun (WGS) entry which is preliminary data.</text>
</comment>
<dbReference type="Proteomes" id="UP000441208">
    <property type="component" value="Unassembled WGS sequence"/>
</dbReference>
<protein>
    <submittedName>
        <fullName evidence="1">Uncharacterized protein</fullName>
    </submittedName>
</protein>
<proteinExistence type="predicted"/>
<name>A0A6A3SJ23_9STRA</name>
<reference evidence="1 2" key="1">
    <citation type="submission" date="2018-08" db="EMBL/GenBank/DDBJ databases">
        <title>Genomic investigation of the strawberry pathogen Phytophthora fragariae indicates pathogenicity is determined by transcriptional variation in three key races.</title>
        <authorList>
            <person name="Adams T.M."/>
            <person name="Armitage A.D."/>
            <person name="Sobczyk M.K."/>
            <person name="Bates H.J."/>
            <person name="Dunwell J.M."/>
            <person name="Nellist C.F."/>
            <person name="Harrison R.J."/>
        </authorList>
    </citation>
    <scope>NUCLEOTIDE SEQUENCE [LARGE SCALE GENOMIC DNA]</scope>
    <source>
        <strain evidence="1 2">NOV-71</strain>
    </source>
</reference>
<dbReference type="EMBL" id="QXFZ01000421">
    <property type="protein sequence ID" value="KAE9117143.1"/>
    <property type="molecule type" value="Genomic_DNA"/>
</dbReference>